<keyword evidence="3" id="KW-0813">Transport</keyword>
<evidence type="ECO:0000256" key="13">
    <source>
        <dbReference type="ARBA" id="ARBA00023237"/>
    </source>
</evidence>
<evidence type="ECO:0000256" key="9">
    <source>
        <dbReference type="ARBA" id="ARBA00023065"/>
    </source>
</evidence>
<dbReference type="AlphaFoldDB" id="A0A1H4HT03"/>
<evidence type="ECO:0000256" key="6">
    <source>
        <dbReference type="ARBA" id="ARBA00022692"/>
    </source>
</evidence>
<evidence type="ECO:0000313" key="19">
    <source>
        <dbReference type="Proteomes" id="UP000198638"/>
    </source>
</evidence>
<keyword evidence="4" id="KW-1134">Transmembrane beta strand</keyword>
<evidence type="ECO:0000256" key="14">
    <source>
        <dbReference type="ARBA" id="ARBA00023288"/>
    </source>
</evidence>
<evidence type="ECO:0000256" key="1">
    <source>
        <dbReference type="ARBA" id="ARBA00004571"/>
    </source>
</evidence>
<evidence type="ECO:0000256" key="10">
    <source>
        <dbReference type="ARBA" id="ARBA00023114"/>
    </source>
</evidence>
<evidence type="ECO:0000313" key="18">
    <source>
        <dbReference type="EMBL" id="SEB24957.1"/>
    </source>
</evidence>
<evidence type="ECO:0000256" key="15">
    <source>
        <dbReference type="SAM" id="SignalP"/>
    </source>
</evidence>
<evidence type="ECO:0000256" key="12">
    <source>
        <dbReference type="ARBA" id="ARBA00023139"/>
    </source>
</evidence>
<feature type="signal peptide" evidence="15">
    <location>
        <begin position="1"/>
        <end position="27"/>
    </location>
</feature>
<gene>
    <name evidence="18" type="ORF">SAMN05192564_11621</name>
</gene>
<evidence type="ECO:0000259" key="17">
    <source>
        <dbReference type="Pfam" id="PF22461"/>
    </source>
</evidence>
<dbReference type="InterPro" id="IPR049712">
    <property type="entry name" value="Poly_export"/>
</dbReference>
<keyword evidence="6" id="KW-0812">Transmembrane</keyword>
<comment type="similarity">
    <text evidence="2">Belongs to the BexD/CtrA/VexA family.</text>
</comment>
<feature type="chain" id="PRO_5011541710" evidence="15">
    <location>
        <begin position="28"/>
        <end position="382"/>
    </location>
</feature>
<keyword evidence="14" id="KW-0449">Lipoprotein</keyword>
<keyword evidence="11" id="KW-0472">Membrane</keyword>
<dbReference type="OrthoDB" id="9815244at2"/>
<keyword evidence="19" id="KW-1185">Reference proteome</keyword>
<name>A0A1H4HT03_9BURK</name>
<dbReference type="InterPro" id="IPR003715">
    <property type="entry name" value="Poly_export_N"/>
</dbReference>
<evidence type="ECO:0000256" key="3">
    <source>
        <dbReference type="ARBA" id="ARBA00022448"/>
    </source>
</evidence>
<comment type="subcellular location">
    <subcellularLocation>
        <location evidence="1">Cell outer membrane</location>
        <topology evidence="1">Multi-pass membrane protein</topology>
    </subcellularLocation>
</comment>
<keyword evidence="7 15" id="KW-0732">Signal</keyword>
<dbReference type="EMBL" id="FNRQ01000016">
    <property type="protein sequence ID" value="SEB24957.1"/>
    <property type="molecule type" value="Genomic_DNA"/>
</dbReference>
<protein>
    <submittedName>
        <fullName evidence="18">Polysaccharide export outer membrane protein</fullName>
    </submittedName>
</protein>
<keyword evidence="10" id="KW-0626">Porin</keyword>
<dbReference type="GO" id="GO:0009279">
    <property type="term" value="C:cell outer membrane"/>
    <property type="evidence" value="ECO:0007669"/>
    <property type="project" value="UniProtKB-SubCell"/>
</dbReference>
<evidence type="ECO:0000259" key="16">
    <source>
        <dbReference type="Pfam" id="PF02563"/>
    </source>
</evidence>
<dbReference type="PANTHER" id="PTHR33619">
    <property type="entry name" value="POLYSACCHARIDE EXPORT PROTEIN GFCE-RELATED"/>
    <property type="match status" value="1"/>
</dbReference>
<dbReference type="Gene3D" id="3.10.560.10">
    <property type="entry name" value="Outer membrane lipoprotein wza domain like"/>
    <property type="match status" value="2"/>
</dbReference>
<dbReference type="Pfam" id="PF02563">
    <property type="entry name" value="Poly_export"/>
    <property type="match status" value="1"/>
</dbReference>
<reference evidence="19" key="1">
    <citation type="submission" date="2016-10" db="EMBL/GenBank/DDBJ databases">
        <authorList>
            <person name="Varghese N."/>
            <person name="Submissions S."/>
        </authorList>
    </citation>
    <scope>NUCLEOTIDE SEQUENCE [LARGE SCALE GENOMIC DNA]</scope>
    <source>
        <strain evidence="19">LMG 24000</strain>
    </source>
</reference>
<organism evidence="18 19">
    <name type="scientific">Paraburkholderia sartisoli</name>
    <dbReference type="NCBI Taxonomy" id="83784"/>
    <lineage>
        <taxon>Bacteria</taxon>
        <taxon>Pseudomonadati</taxon>
        <taxon>Pseudomonadota</taxon>
        <taxon>Betaproteobacteria</taxon>
        <taxon>Burkholderiales</taxon>
        <taxon>Burkholderiaceae</taxon>
        <taxon>Paraburkholderia</taxon>
    </lineage>
</organism>
<dbReference type="InterPro" id="IPR054765">
    <property type="entry name" value="SLBB_dom"/>
</dbReference>
<sequence length="382" mass="40173">MRSRFLTRAISLPALCALLVLSGCALAPGMKFDASTGIGMSAALPPVAEITPALARREAQEYAGAAAMAPLDALIGEASPYRIGPADVLSVIVWDHPELVVPNLTYDVGATAGSPPAVIGAASMNVPGYVVAHDGTIQFPYARDLKVAGLTEGEARALLARRLAPYIHDPQISLRVVGYRSRKVYVGGEVRLPGIQPVTDVPMTLANALHGAGGALNGGDLSHVELVRAGRRYLIDVPHLADRGLDASRILLGDSDEVRVPPATDYTVQVMGEVEKPGAVPLRSDGRLTLAQALGRTTPSQVTSDPQQIYLVRPGSGSQPTRLYHLDALSPQGLAAAQLFPLQPDDIVYVDVAGVVRWNRVISQLVGGTTAASSLERMARGN</sequence>
<evidence type="ECO:0000256" key="2">
    <source>
        <dbReference type="ARBA" id="ARBA00009450"/>
    </source>
</evidence>
<dbReference type="GO" id="GO:0015288">
    <property type="term" value="F:porin activity"/>
    <property type="evidence" value="ECO:0007669"/>
    <property type="project" value="UniProtKB-KW"/>
</dbReference>
<dbReference type="STRING" id="83784.SAMN05192564_11621"/>
<evidence type="ECO:0000256" key="8">
    <source>
        <dbReference type="ARBA" id="ARBA00023047"/>
    </source>
</evidence>
<evidence type="ECO:0000256" key="11">
    <source>
        <dbReference type="ARBA" id="ARBA00023136"/>
    </source>
</evidence>
<proteinExistence type="inferred from homology"/>
<dbReference type="GO" id="GO:0015159">
    <property type="term" value="F:polysaccharide transmembrane transporter activity"/>
    <property type="evidence" value="ECO:0007669"/>
    <property type="project" value="InterPro"/>
</dbReference>
<dbReference type="Pfam" id="PF22461">
    <property type="entry name" value="SLBB_2"/>
    <property type="match status" value="2"/>
</dbReference>
<evidence type="ECO:0000256" key="7">
    <source>
        <dbReference type="ARBA" id="ARBA00022729"/>
    </source>
</evidence>
<evidence type="ECO:0000256" key="5">
    <source>
        <dbReference type="ARBA" id="ARBA00022597"/>
    </source>
</evidence>
<keyword evidence="8" id="KW-0625">Polysaccharide transport</keyword>
<dbReference type="PANTHER" id="PTHR33619:SF3">
    <property type="entry name" value="POLYSACCHARIDE EXPORT PROTEIN GFCE-RELATED"/>
    <property type="match status" value="1"/>
</dbReference>
<feature type="domain" description="SLBB" evidence="17">
    <location>
        <begin position="182"/>
        <end position="260"/>
    </location>
</feature>
<dbReference type="Gene3D" id="3.30.1950.10">
    <property type="entry name" value="wza like domain"/>
    <property type="match status" value="1"/>
</dbReference>
<dbReference type="Proteomes" id="UP000198638">
    <property type="component" value="Unassembled WGS sequence"/>
</dbReference>
<accession>A0A1H4HT03</accession>
<feature type="domain" description="SLBB" evidence="17">
    <location>
        <begin position="268"/>
        <end position="350"/>
    </location>
</feature>
<dbReference type="RefSeq" id="WP_090538282.1">
    <property type="nucleotide sequence ID" value="NZ_FNRQ01000016.1"/>
</dbReference>
<dbReference type="PROSITE" id="PS51257">
    <property type="entry name" value="PROKAR_LIPOPROTEIN"/>
    <property type="match status" value="1"/>
</dbReference>
<keyword evidence="13" id="KW-0998">Cell outer membrane</keyword>
<keyword evidence="5" id="KW-0762">Sugar transport</keyword>
<dbReference type="GO" id="GO:0006811">
    <property type="term" value="P:monoatomic ion transport"/>
    <property type="evidence" value="ECO:0007669"/>
    <property type="project" value="UniProtKB-KW"/>
</dbReference>
<feature type="domain" description="Polysaccharide export protein N-terminal" evidence="16">
    <location>
        <begin position="78"/>
        <end position="176"/>
    </location>
</feature>
<keyword evidence="9" id="KW-0406">Ion transport</keyword>
<keyword evidence="12" id="KW-0564">Palmitate</keyword>
<evidence type="ECO:0000256" key="4">
    <source>
        <dbReference type="ARBA" id="ARBA00022452"/>
    </source>
</evidence>
<dbReference type="GO" id="GO:0046930">
    <property type="term" value="C:pore complex"/>
    <property type="evidence" value="ECO:0007669"/>
    <property type="project" value="UniProtKB-KW"/>
</dbReference>